<evidence type="ECO:0000313" key="17">
    <source>
        <dbReference type="Proteomes" id="UP001596337"/>
    </source>
</evidence>
<evidence type="ECO:0000256" key="3">
    <source>
        <dbReference type="ARBA" id="ARBA00008061"/>
    </source>
</evidence>
<feature type="signal peptide" evidence="13">
    <location>
        <begin position="1"/>
        <end position="27"/>
    </location>
</feature>
<feature type="chain" id="PRO_5046872234" description="Alpha-amylase" evidence="13">
    <location>
        <begin position="28"/>
        <end position="469"/>
    </location>
</feature>
<comment type="caution">
    <text evidence="16">The sequence shown here is derived from an EMBL/GenBank/DDBJ whole genome shotgun (WGS) entry which is preliminary data.</text>
</comment>
<comment type="cofactor">
    <cofactor evidence="2">
        <name>Ca(2+)</name>
        <dbReference type="ChEBI" id="CHEBI:29108"/>
    </cofactor>
</comment>
<feature type="domain" description="Glycosyl hydrolase family 13 catalytic" evidence="15">
    <location>
        <begin position="36"/>
        <end position="387"/>
    </location>
</feature>
<feature type="domain" description="Alpha-amylase C-terminal" evidence="14">
    <location>
        <begin position="396"/>
        <end position="469"/>
    </location>
</feature>
<evidence type="ECO:0000256" key="7">
    <source>
        <dbReference type="ARBA" id="ARBA00022801"/>
    </source>
</evidence>
<keyword evidence="13" id="KW-0732">Signal</keyword>
<keyword evidence="10 12" id="KW-0326">Glycosidase</keyword>
<dbReference type="Gene3D" id="2.60.40.1180">
    <property type="entry name" value="Golgi alpha-mannosidase II"/>
    <property type="match status" value="1"/>
</dbReference>
<evidence type="ECO:0000256" key="11">
    <source>
        <dbReference type="RuleBase" id="RU003615"/>
    </source>
</evidence>
<dbReference type="Proteomes" id="UP001596337">
    <property type="component" value="Unassembled WGS sequence"/>
</dbReference>
<keyword evidence="17" id="KW-1185">Reference proteome</keyword>
<evidence type="ECO:0000256" key="1">
    <source>
        <dbReference type="ARBA" id="ARBA00000548"/>
    </source>
</evidence>
<keyword evidence="9 12" id="KW-0119">Carbohydrate metabolism</keyword>
<gene>
    <name evidence="16" type="ORF">ACFQGD_06530</name>
</gene>
<dbReference type="SUPFAM" id="SSF51011">
    <property type="entry name" value="Glycosyl hydrolase domain"/>
    <property type="match status" value="1"/>
</dbReference>
<dbReference type="Pfam" id="PF02806">
    <property type="entry name" value="Alpha-amylase_C"/>
    <property type="match status" value="1"/>
</dbReference>
<dbReference type="InterPro" id="IPR017853">
    <property type="entry name" value="GH"/>
</dbReference>
<keyword evidence="8" id="KW-0106">Calcium</keyword>
<evidence type="ECO:0000256" key="2">
    <source>
        <dbReference type="ARBA" id="ARBA00001913"/>
    </source>
</evidence>
<dbReference type="RefSeq" id="WP_345405810.1">
    <property type="nucleotide sequence ID" value="NZ_BAABLA010000121.1"/>
</dbReference>
<evidence type="ECO:0000259" key="14">
    <source>
        <dbReference type="SMART" id="SM00632"/>
    </source>
</evidence>
<dbReference type="PRINTS" id="PR00110">
    <property type="entry name" value="ALPHAAMYLASE"/>
</dbReference>
<dbReference type="InterPro" id="IPR006048">
    <property type="entry name" value="A-amylase/branching_C"/>
</dbReference>
<name>A0ABW2BW46_9PSEU</name>
<dbReference type="InterPro" id="IPR006047">
    <property type="entry name" value="GH13_cat_dom"/>
</dbReference>
<dbReference type="InterPro" id="IPR013780">
    <property type="entry name" value="Glyco_hydro_b"/>
</dbReference>
<dbReference type="SMART" id="SM00632">
    <property type="entry name" value="Aamy_C"/>
    <property type="match status" value="1"/>
</dbReference>
<organism evidence="16 17">
    <name type="scientific">Haloechinothrix salitolerans</name>
    <dbReference type="NCBI Taxonomy" id="926830"/>
    <lineage>
        <taxon>Bacteria</taxon>
        <taxon>Bacillati</taxon>
        <taxon>Actinomycetota</taxon>
        <taxon>Actinomycetes</taxon>
        <taxon>Pseudonocardiales</taxon>
        <taxon>Pseudonocardiaceae</taxon>
        <taxon>Haloechinothrix</taxon>
    </lineage>
</organism>
<dbReference type="SMART" id="SM00642">
    <property type="entry name" value="Aamy"/>
    <property type="match status" value="1"/>
</dbReference>
<dbReference type="InterPro" id="IPR031319">
    <property type="entry name" value="A-amylase_C"/>
</dbReference>
<dbReference type="InterPro" id="IPR006046">
    <property type="entry name" value="Alpha_amylase"/>
</dbReference>
<evidence type="ECO:0000256" key="5">
    <source>
        <dbReference type="ARBA" id="ARBA00017303"/>
    </source>
</evidence>
<evidence type="ECO:0000313" key="16">
    <source>
        <dbReference type="EMBL" id="MFC6866799.1"/>
    </source>
</evidence>
<dbReference type="Gene3D" id="3.20.20.80">
    <property type="entry name" value="Glycosidases"/>
    <property type="match status" value="1"/>
</dbReference>
<dbReference type="PANTHER" id="PTHR43447">
    <property type="entry name" value="ALPHA-AMYLASE"/>
    <property type="match status" value="1"/>
</dbReference>
<evidence type="ECO:0000256" key="12">
    <source>
        <dbReference type="RuleBase" id="RU361134"/>
    </source>
</evidence>
<evidence type="ECO:0000256" key="9">
    <source>
        <dbReference type="ARBA" id="ARBA00023277"/>
    </source>
</evidence>
<reference evidence="17" key="1">
    <citation type="journal article" date="2019" name="Int. J. Syst. Evol. Microbiol.">
        <title>The Global Catalogue of Microorganisms (GCM) 10K type strain sequencing project: providing services to taxonomists for standard genome sequencing and annotation.</title>
        <authorList>
            <consortium name="The Broad Institute Genomics Platform"/>
            <consortium name="The Broad Institute Genome Sequencing Center for Infectious Disease"/>
            <person name="Wu L."/>
            <person name="Ma J."/>
        </authorList>
    </citation>
    <scope>NUCLEOTIDE SEQUENCE [LARGE SCALE GENOMIC DNA]</scope>
    <source>
        <strain evidence="17">KCTC 32255</strain>
    </source>
</reference>
<evidence type="ECO:0000256" key="13">
    <source>
        <dbReference type="SAM" id="SignalP"/>
    </source>
</evidence>
<comment type="catalytic activity">
    <reaction evidence="1 12">
        <text>Endohydrolysis of (1-&gt;4)-alpha-D-glucosidic linkages in polysaccharides containing three or more (1-&gt;4)-alpha-linked D-glucose units.</text>
        <dbReference type="EC" id="3.2.1.1"/>
    </reaction>
</comment>
<dbReference type="Pfam" id="PF00128">
    <property type="entry name" value="Alpha-amylase"/>
    <property type="match status" value="1"/>
</dbReference>
<dbReference type="EMBL" id="JBHSXX010000001">
    <property type="protein sequence ID" value="MFC6866799.1"/>
    <property type="molecule type" value="Genomic_DNA"/>
</dbReference>
<comment type="similarity">
    <text evidence="3 11">Belongs to the glycosyl hydrolase 13 family.</text>
</comment>
<keyword evidence="7 12" id="KW-0378">Hydrolase</keyword>
<evidence type="ECO:0000256" key="6">
    <source>
        <dbReference type="ARBA" id="ARBA00022723"/>
    </source>
</evidence>
<proteinExistence type="inferred from homology"/>
<accession>A0ABW2BW46</accession>
<evidence type="ECO:0000259" key="15">
    <source>
        <dbReference type="SMART" id="SM00642"/>
    </source>
</evidence>
<evidence type="ECO:0000256" key="10">
    <source>
        <dbReference type="ARBA" id="ARBA00023295"/>
    </source>
</evidence>
<dbReference type="CDD" id="cd11317">
    <property type="entry name" value="AmyAc_bac_euk_AmyA"/>
    <property type="match status" value="1"/>
</dbReference>
<evidence type="ECO:0000256" key="8">
    <source>
        <dbReference type="ARBA" id="ARBA00022837"/>
    </source>
</evidence>
<sequence length="469" mass="50631">MRLTLPAALTVTALTCGSLLAAAPATAAPPGNPNHDVIANLFEWNWDSVAEECAGVLGPNGFGGVQVSPPQESASLPQYDHPWWEVYQPVSYELTSRLGDRAEFAAMVAACDAAGVDVYVDAVINHMTGQNDGGTGYGGSTFPDKYTYDGLYSRQDFHSYPEDCPNPAGEVWDYDNQTEVQNCELLGLADLKTGDVSVRDRIAGYLNDLVSMGVDGFRIDAAKHMPAADIGAIADRLPEDVYLFQEVIPGGAVRLAPYQDNGDLLEFTYGHKLKEQFEGDIANLRTFGKRWDLQPSEKSVTFIDNHDTERNGSTLSYKDGDTYTLANVFSLAWGYGSPQVFSGYAFTERDESPPAEDSGHVTDAECASGAWTCFHREQAMLGMVGWHNAAAHLPVRNWWSDGSDVIAFSKGKRGFVTINNSNSPLTRTFATGLPEGSYPDVIGGGEVSVDASGNAKITVPAMDAVAIHR</sequence>
<dbReference type="EC" id="3.2.1.1" evidence="4 12"/>
<keyword evidence="6" id="KW-0479">Metal-binding</keyword>
<protein>
    <recommendedName>
        <fullName evidence="5 12">Alpha-amylase</fullName>
        <ecNumber evidence="4 12">3.2.1.1</ecNumber>
    </recommendedName>
</protein>
<dbReference type="SUPFAM" id="SSF51445">
    <property type="entry name" value="(Trans)glycosidases"/>
    <property type="match status" value="1"/>
</dbReference>
<evidence type="ECO:0000256" key="4">
    <source>
        <dbReference type="ARBA" id="ARBA00012595"/>
    </source>
</evidence>